<keyword evidence="7" id="KW-0520">NAD</keyword>
<evidence type="ECO:0000256" key="1">
    <source>
        <dbReference type="ARBA" id="ARBA00004141"/>
    </source>
</evidence>
<feature type="domain" description="NADP transhydrogenase beta-like" evidence="10">
    <location>
        <begin position="353"/>
        <end position="393"/>
    </location>
</feature>
<dbReference type="Pfam" id="PF02233">
    <property type="entry name" value="PNTB"/>
    <property type="match status" value="1"/>
</dbReference>
<dbReference type="Gene3D" id="3.40.50.1220">
    <property type="entry name" value="TPP-binding domain"/>
    <property type="match status" value="1"/>
</dbReference>
<dbReference type="GO" id="GO:0050661">
    <property type="term" value="F:NADP binding"/>
    <property type="evidence" value="ECO:0007669"/>
    <property type="project" value="TreeGrafter"/>
</dbReference>
<evidence type="ECO:0000256" key="6">
    <source>
        <dbReference type="ARBA" id="ARBA00022989"/>
    </source>
</evidence>
<dbReference type="SUPFAM" id="SSF52467">
    <property type="entry name" value="DHS-like NAD/FAD-binding domain"/>
    <property type="match status" value="1"/>
</dbReference>
<sequence length="400" mass="43835">MEKTFTITGEGSTQRTWVILNWNALVILQRKFNHQVAFNEQNSAFPWVAVTSLLWATCGLLNTFFSVAGTLHPEAGWQSKRFFNLEKLTDCERYAISDITMLIITSDITGLDAAEVTKQGVLEDLIVGGEESSKSNHYEDERTMSNCGAKAGVLSSLFLCKEPLFKATKNAVYTNFPEEEKMMHFGSGVCCAGVLAELSSQNISDLDLENTLVVIGIAGESGMSSSRSTETLSQKCLNRKRKTTLKSKQSFLAQQSVYALSMKHNVTFYLGSKSSHFAGLTIAKQIEISDFPRFVAAFHSLVGLAAGPTYIAEHMSEYPHLDIQPSADVLKIWALYWSATFAACLVDYEKPLDTDLALSVSASDPVNSAAQEDPNSIIAGMPVLELWKAKKGISLPNALP</sequence>
<name>R0JVZ5_ANAPL</name>
<comment type="subcellular location">
    <subcellularLocation>
        <location evidence="1">Membrane</location>
        <topology evidence="1">Multi-pass membrane protein</topology>
    </subcellularLocation>
</comment>
<dbReference type="Proteomes" id="UP000296049">
    <property type="component" value="Unassembled WGS sequence"/>
</dbReference>
<organism evidence="11 12">
    <name type="scientific">Anas platyrhynchos</name>
    <name type="common">Mallard</name>
    <name type="synonym">Anas boschas</name>
    <dbReference type="NCBI Taxonomy" id="8839"/>
    <lineage>
        <taxon>Eukaryota</taxon>
        <taxon>Metazoa</taxon>
        <taxon>Chordata</taxon>
        <taxon>Craniata</taxon>
        <taxon>Vertebrata</taxon>
        <taxon>Euteleostomi</taxon>
        <taxon>Archelosauria</taxon>
        <taxon>Archosauria</taxon>
        <taxon>Dinosauria</taxon>
        <taxon>Saurischia</taxon>
        <taxon>Theropoda</taxon>
        <taxon>Coelurosauria</taxon>
        <taxon>Aves</taxon>
        <taxon>Neognathae</taxon>
        <taxon>Galloanserae</taxon>
        <taxon>Anseriformes</taxon>
        <taxon>Anatidae</taxon>
        <taxon>Anatinae</taxon>
        <taxon>Anas</taxon>
    </lineage>
</organism>
<evidence type="ECO:0000256" key="3">
    <source>
        <dbReference type="ARBA" id="ARBA00022692"/>
    </source>
</evidence>
<evidence type="ECO:0000256" key="9">
    <source>
        <dbReference type="ARBA" id="ARBA00048202"/>
    </source>
</evidence>
<dbReference type="EMBL" id="KB743097">
    <property type="protein sequence ID" value="EOB01412.1"/>
    <property type="molecule type" value="Genomic_DNA"/>
</dbReference>
<dbReference type="PANTHER" id="PTHR10160">
    <property type="entry name" value="NAD(P) TRANSHYDROGENASE"/>
    <property type="match status" value="1"/>
</dbReference>
<dbReference type="EC" id="7.1.1.1" evidence="2"/>
<dbReference type="GO" id="GO:0008750">
    <property type="term" value="F:proton-translocating NAD(P)+ transhydrogenase activity"/>
    <property type="evidence" value="ECO:0007669"/>
    <property type="project" value="UniProtKB-EC"/>
</dbReference>
<keyword evidence="6" id="KW-1133">Transmembrane helix</keyword>
<dbReference type="PANTHER" id="PTHR10160:SF30">
    <property type="entry name" value="PROTON-TRANSLOCATING NAD(P)(+) TRANSHYDROGENASE"/>
    <property type="match status" value="1"/>
</dbReference>
<evidence type="ECO:0000313" key="11">
    <source>
        <dbReference type="EMBL" id="EOB01412.1"/>
    </source>
</evidence>
<evidence type="ECO:0000256" key="8">
    <source>
        <dbReference type="ARBA" id="ARBA00023136"/>
    </source>
</evidence>
<evidence type="ECO:0000259" key="10">
    <source>
        <dbReference type="Pfam" id="PF02233"/>
    </source>
</evidence>
<keyword evidence="8" id="KW-0472">Membrane</keyword>
<accession>R0JVZ5</accession>
<comment type="catalytic activity">
    <reaction evidence="9">
        <text>NAD(+) + NADPH + H(+)(in) = NADH + NADP(+) + H(+)(out)</text>
        <dbReference type="Rhea" id="RHEA:47992"/>
        <dbReference type="ChEBI" id="CHEBI:15378"/>
        <dbReference type="ChEBI" id="CHEBI:57540"/>
        <dbReference type="ChEBI" id="CHEBI:57783"/>
        <dbReference type="ChEBI" id="CHEBI:57945"/>
        <dbReference type="ChEBI" id="CHEBI:58349"/>
        <dbReference type="EC" id="7.1.1.1"/>
    </reaction>
</comment>
<evidence type="ECO:0000256" key="7">
    <source>
        <dbReference type="ARBA" id="ARBA00023027"/>
    </source>
</evidence>
<dbReference type="InterPro" id="IPR029035">
    <property type="entry name" value="DHS-like_NAD/FAD-binding_dom"/>
</dbReference>
<dbReference type="GO" id="GO:0005743">
    <property type="term" value="C:mitochondrial inner membrane"/>
    <property type="evidence" value="ECO:0007669"/>
    <property type="project" value="TreeGrafter"/>
</dbReference>
<evidence type="ECO:0000313" key="12">
    <source>
        <dbReference type="Proteomes" id="UP000296049"/>
    </source>
</evidence>
<evidence type="ECO:0000256" key="5">
    <source>
        <dbReference type="ARBA" id="ARBA00022967"/>
    </source>
</evidence>
<keyword evidence="4" id="KW-0521">NADP</keyword>
<proteinExistence type="predicted"/>
<reference evidence="12" key="1">
    <citation type="journal article" date="2013" name="Nat. Genet.">
        <title>The duck genome and transcriptome provide insight into an avian influenza virus reservoir species.</title>
        <authorList>
            <person name="Huang Y."/>
            <person name="Li Y."/>
            <person name="Burt D.W."/>
            <person name="Chen H."/>
            <person name="Zhang Y."/>
            <person name="Qian W."/>
            <person name="Kim H."/>
            <person name="Gan S."/>
            <person name="Zhao Y."/>
            <person name="Li J."/>
            <person name="Yi K."/>
            <person name="Feng H."/>
            <person name="Zhu P."/>
            <person name="Li B."/>
            <person name="Liu Q."/>
            <person name="Fairley S."/>
            <person name="Magor K.E."/>
            <person name="Du Z."/>
            <person name="Hu X."/>
            <person name="Goodman L."/>
            <person name="Tafer H."/>
            <person name="Vignal A."/>
            <person name="Lee T."/>
            <person name="Kim K.W."/>
            <person name="Sheng Z."/>
            <person name="An Y."/>
            <person name="Searle S."/>
            <person name="Herrero J."/>
            <person name="Groenen M.A."/>
            <person name="Crooijmans R.P."/>
            <person name="Faraut T."/>
            <person name="Cai Q."/>
            <person name="Webster R.G."/>
            <person name="Aldridge J.R."/>
            <person name="Warren W.C."/>
            <person name="Bartschat S."/>
            <person name="Kehr S."/>
            <person name="Marz M."/>
            <person name="Stadler P.F."/>
            <person name="Smith J."/>
            <person name="Kraus R.H."/>
            <person name="Zhao Y."/>
            <person name="Ren L."/>
            <person name="Fei J."/>
            <person name="Morisson M."/>
            <person name="Kaiser P."/>
            <person name="Griffin D.K."/>
            <person name="Rao M."/>
            <person name="Pitel F."/>
            <person name="Wang J."/>
            <person name="Li N."/>
        </authorList>
    </citation>
    <scope>NUCLEOTIDE SEQUENCE [LARGE SCALE GENOMIC DNA]</scope>
</reference>
<keyword evidence="12" id="KW-1185">Reference proteome</keyword>
<evidence type="ECO:0000256" key="2">
    <source>
        <dbReference type="ARBA" id="ARBA00012943"/>
    </source>
</evidence>
<gene>
    <name evidence="11" type="ORF">Anapl_06870</name>
</gene>
<evidence type="ECO:0000256" key="4">
    <source>
        <dbReference type="ARBA" id="ARBA00022857"/>
    </source>
</evidence>
<keyword evidence="5" id="KW-1278">Translocase</keyword>
<dbReference type="InterPro" id="IPR034300">
    <property type="entry name" value="PNTB-like"/>
</dbReference>
<dbReference type="AlphaFoldDB" id="R0JVZ5"/>
<keyword evidence="3" id="KW-0812">Transmembrane</keyword>
<protein>
    <recommendedName>
        <fullName evidence="2">proton-translocating NAD(P)(+) transhydrogenase</fullName>
        <ecNumber evidence="2">7.1.1.1</ecNumber>
    </recommendedName>
</protein>
<dbReference type="GO" id="GO:0006740">
    <property type="term" value="P:NADPH regeneration"/>
    <property type="evidence" value="ECO:0007669"/>
    <property type="project" value="TreeGrafter"/>
</dbReference>